<evidence type="ECO:0000313" key="1">
    <source>
        <dbReference type="EMBL" id="QJW92590.1"/>
    </source>
</evidence>
<dbReference type="KEGG" id="ftj:FTUN_0087"/>
<keyword evidence="2" id="KW-1185">Reference proteome</keyword>
<protein>
    <submittedName>
        <fullName evidence="1">Uncharacterized protein</fullName>
    </submittedName>
</protein>
<dbReference type="AlphaFoldDB" id="A0A6M5YGZ5"/>
<accession>A0A6M5YGZ5</accession>
<reference evidence="2" key="1">
    <citation type="submission" date="2020-05" db="EMBL/GenBank/DDBJ databases">
        <title>Frigoriglobus tundricola gen. nov., sp. nov., a psychrotolerant cellulolytic planctomycete of the family Gemmataceae with two divergent copies of 16S rRNA gene.</title>
        <authorList>
            <person name="Kulichevskaya I.S."/>
            <person name="Ivanova A.A."/>
            <person name="Naumoff D.G."/>
            <person name="Beletsky A.V."/>
            <person name="Rijpstra W.I.C."/>
            <person name="Sinninghe Damste J.S."/>
            <person name="Mardanov A.V."/>
            <person name="Ravin N.V."/>
            <person name="Dedysh S.N."/>
        </authorList>
    </citation>
    <scope>NUCLEOTIDE SEQUENCE [LARGE SCALE GENOMIC DNA]</scope>
    <source>
        <strain evidence="2">PL17</strain>
    </source>
</reference>
<proteinExistence type="predicted"/>
<gene>
    <name evidence="1" type="ORF">FTUN_0087</name>
</gene>
<name>A0A6M5YGZ5_9BACT</name>
<dbReference type="EMBL" id="CP053452">
    <property type="protein sequence ID" value="QJW92590.1"/>
    <property type="molecule type" value="Genomic_DNA"/>
</dbReference>
<evidence type="ECO:0000313" key="2">
    <source>
        <dbReference type="Proteomes" id="UP000503447"/>
    </source>
</evidence>
<organism evidence="1 2">
    <name type="scientific">Frigoriglobus tundricola</name>
    <dbReference type="NCBI Taxonomy" id="2774151"/>
    <lineage>
        <taxon>Bacteria</taxon>
        <taxon>Pseudomonadati</taxon>
        <taxon>Planctomycetota</taxon>
        <taxon>Planctomycetia</taxon>
        <taxon>Gemmatales</taxon>
        <taxon>Gemmataceae</taxon>
        <taxon>Frigoriglobus</taxon>
    </lineage>
</organism>
<dbReference type="Proteomes" id="UP000503447">
    <property type="component" value="Chromosome"/>
</dbReference>
<sequence>MCVLAALAPTSGSGQQLVAIGAALLCPSSSPVSRDHSAASRWR</sequence>